<dbReference type="PROSITE" id="PS00815">
    <property type="entry name" value="AIPM_HOMOCIT_SYNTH_1"/>
    <property type="match status" value="1"/>
</dbReference>
<evidence type="ECO:0000256" key="6">
    <source>
        <dbReference type="ARBA" id="ARBA00023304"/>
    </source>
</evidence>
<keyword evidence="4" id="KW-0412">Isoleucine biosynthesis</keyword>
<dbReference type="KEGG" id="sman:C12CBH8_19220"/>
<dbReference type="Pfam" id="PF00682">
    <property type="entry name" value="HMGL-like"/>
    <property type="match status" value="1"/>
</dbReference>
<dbReference type="CDD" id="cd07941">
    <property type="entry name" value="DRE_TIM_LeuA3"/>
    <property type="match status" value="1"/>
</dbReference>
<dbReference type="InterPro" id="IPR000891">
    <property type="entry name" value="PYR_CT"/>
</dbReference>
<keyword evidence="3" id="KW-0028">Amino-acid biosynthesis</keyword>
<evidence type="ECO:0000259" key="10">
    <source>
        <dbReference type="PROSITE" id="PS50991"/>
    </source>
</evidence>
<dbReference type="UniPathway" id="UPA00047">
    <property type="reaction ID" value="UER00066"/>
</dbReference>
<dbReference type="GO" id="GO:0003852">
    <property type="term" value="F:2-isopropylmalate synthase activity"/>
    <property type="evidence" value="ECO:0007669"/>
    <property type="project" value="InterPro"/>
</dbReference>
<dbReference type="PANTHER" id="PTHR43538">
    <property type="entry name" value="ALPHA-IPM SYNTHASE/HOMOCITRATE SYNTHASE"/>
    <property type="match status" value="1"/>
</dbReference>
<evidence type="ECO:0000256" key="7">
    <source>
        <dbReference type="ARBA" id="ARBA00048263"/>
    </source>
</evidence>
<evidence type="ECO:0000256" key="9">
    <source>
        <dbReference type="RuleBase" id="RU003523"/>
    </source>
</evidence>
<dbReference type="Gene3D" id="1.10.238.260">
    <property type="match status" value="1"/>
</dbReference>
<dbReference type="GO" id="GO:0043714">
    <property type="term" value="F:(R)-citramalate synthase activity"/>
    <property type="evidence" value="ECO:0007669"/>
    <property type="project" value="UniProtKB-UniRule"/>
</dbReference>
<dbReference type="InterPro" id="IPR054691">
    <property type="entry name" value="LeuA/HCS_post-cat"/>
</dbReference>
<sequence length="527" mass="57749">MNKSLEIFDSTLRDGSQGEGISFSVEDKLAVVRLLDELGIPYIEAGNPGSNPKDMELFREVERCKLKHATLVAFGSTRRKGIRAEEDKSLNSLLEAGTSVCCIFGKSWDLHVTEILGTTLEENLNMIRESVAYLKSKGKRVFFDAEHFFDGYRHNPQFAMDALAAAVEGGAETVVLCDTNGGCFPEEIKEVTRLVVERFPEVKVGIHCHNDSGVAVAGSMAAVEAGAVQVQGTYLGFGERCGNANLSTVIANAQIKMGVQCIPEENLSGLTQTARELAEVANLQLPNTTPYVGASAFAHKAGMHADGVLKNSCSFEHVSPDVVGNERRFLMSEQTGRTAVLRRIHKLCPGLDRDSLEIRCIIDRLKQMEMEGYQFEGADASFDLVVRKELHRYSPSFELVSYKILDEQPVDDTGNSATATIKIRVNGQLSISAAEGDGPVHALDQALREALAQFYPRLEKSRLIDYKVRVMDSGDATAAVVRVLITSTDGKRVWTTVGVSADVIRASWLALVDSFEYKLICDREAKD</sequence>
<gene>
    <name evidence="11" type="primary">leuA</name>
    <name evidence="11" type="ORF">C12CBH8_19220</name>
</gene>
<dbReference type="Pfam" id="PF22617">
    <property type="entry name" value="HCS_D2"/>
    <property type="match status" value="1"/>
</dbReference>
<evidence type="ECO:0000256" key="4">
    <source>
        <dbReference type="ARBA" id="ARBA00022624"/>
    </source>
</evidence>
<evidence type="ECO:0000313" key="11">
    <source>
        <dbReference type="EMBL" id="BCI61283.1"/>
    </source>
</evidence>
<dbReference type="Pfam" id="PF08502">
    <property type="entry name" value="LeuA_dimer"/>
    <property type="match status" value="1"/>
</dbReference>
<dbReference type="PROSITE" id="PS00816">
    <property type="entry name" value="AIPM_HOMOCIT_SYNTH_2"/>
    <property type="match status" value="1"/>
</dbReference>
<evidence type="ECO:0000313" key="12">
    <source>
        <dbReference type="Proteomes" id="UP000593890"/>
    </source>
</evidence>
<keyword evidence="12" id="KW-1185">Reference proteome</keyword>
<dbReference type="Proteomes" id="UP000593890">
    <property type="component" value="Chromosome"/>
</dbReference>
<dbReference type="InterPro" id="IPR002034">
    <property type="entry name" value="AIPM/Hcit_synth_CS"/>
</dbReference>
<feature type="domain" description="Pyruvate carboxyltransferase" evidence="10">
    <location>
        <begin position="5"/>
        <end position="268"/>
    </location>
</feature>
<dbReference type="InterPro" id="IPR013709">
    <property type="entry name" value="2-isopropylmalate_synth_dimer"/>
</dbReference>
<dbReference type="EMBL" id="AP023321">
    <property type="protein sequence ID" value="BCI61283.1"/>
    <property type="molecule type" value="Genomic_DNA"/>
</dbReference>
<comment type="pathway">
    <text evidence="1">Amino-acid biosynthesis; L-isoleucine biosynthesis; 2-oxobutanoate from pyruvate: step 1/3.</text>
</comment>
<comment type="catalytic activity">
    <reaction evidence="7">
        <text>pyruvate + acetyl-CoA + H2O = (3R)-citramalate + CoA + H(+)</text>
        <dbReference type="Rhea" id="RHEA:19045"/>
        <dbReference type="ChEBI" id="CHEBI:15361"/>
        <dbReference type="ChEBI" id="CHEBI:15377"/>
        <dbReference type="ChEBI" id="CHEBI:15378"/>
        <dbReference type="ChEBI" id="CHEBI:30934"/>
        <dbReference type="ChEBI" id="CHEBI:57287"/>
        <dbReference type="ChEBI" id="CHEBI:57288"/>
        <dbReference type="EC" id="2.3.3.21"/>
    </reaction>
</comment>
<evidence type="ECO:0000256" key="1">
    <source>
        <dbReference type="ARBA" id="ARBA00004743"/>
    </source>
</evidence>
<dbReference type="SUPFAM" id="SSF110921">
    <property type="entry name" value="2-isopropylmalate synthase LeuA, allosteric (dimerisation) domain"/>
    <property type="match status" value="1"/>
</dbReference>
<dbReference type="Gene3D" id="3.20.20.70">
    <property type="entry name" value="Aldolase class I"/>
    <property type="match status" value="1"/>
</dbReference>
<dbReference type="PROSITE" id="PS50991">
    <property type="entry name" value="PYR_CT"/>
    <property type="match status" value="1"/>
</dbReference>
<proteinExistence type="inferred from homology"/>
<evidence type="ECO:0000256" key="8">
    <source>
        <dbReference type="NCBIfam" id="TIGR00977"/>
    </source>
</evidence>
<dbReference type="EC" id="2.3.3.21" evidence="8"/>
<comment type="similarity">
    <text evidence="2 9">Belongs to the alpha-IPM synthase/homocitrate synthase family.</text>
</comment>
<dbReference type="GO" id="GO:0009097">
    <property type="term" value="P:isoleucine biosynthetic process"/>
    <property type="evidence" value="ECO:0007669"/>
    <property type="project" value="UniProtKB-UniRule"/>
</dbReference>
<dbReference type="InterPro" id="IPR036230">
    <property type="entry name" value="LeuA_allosteric_dom_sf"/>
</dbReference>
<reference evidence="12" key="1">
    <citation type="submission" date="2020-07" db="EMBL/GenBank/DDBJ databases">
        <title>Complete genome sequencing of Clostridia bacterium strain 12CBH8.</title>
        <authorList>
            <person name="Sakamoto M."/>
            <person name="Murakami T."/>
            <person name="Mori H."/>
        </authorList>
    </citation>
    <scope>NUCLEOTIDE SEQUENCE [LARGE SCALE GENOMIC DNA]</scope>
    <source>
        <strain evidence="12">12CBH8</strain>
    </source>
</reference>
<keyword evidence="6" id="KW-0100">Branched-chain amino acid biosynthesis</keyword>
<evidence type="ECO:0000256" key="3">
    <source>
        <dbReference type="ARBA" id="ARBA00022605"/>
    </source>
</evidence>
<dbReference type="Gene3D" id="3.30.160.270">
    <property type="match status" value="1"/>
</dbReference>
<protein>
    <recommendedName>
        <fullName evidence="8">Citramalate synthase</fullName>
        <ecNumber evidence="8">2.3.3.21</ecNumber>
    </recommendedName>
</protein>
<organism evidence="11 12">
    <name type="scientific">Solibaculum mannosilyticum</name>
    <dbReference type="NCBI Taxonomy" id="2780922"/>
    <lineage>
        <taxon>Bacteria</taxon>
        <taxon>Bacillati</taxon>
        <taxon>Bacillota</taxon>
        <taxon>Clostridia</taxon>
        <taxon>Eubacteriales</taxon>
        <taxon>Oscillospiraceae</taxon>
        <taxon>Solibaculum</taxon>
    </lineage>
</organism>
<dbReference type="AlphaFoldDB" id="A0A7I8D7U1"/>
<evidence type="ECO:0000256" key="5">
    <source>
        <dbReference type="ARBA" id="ARBA00022679"/>
    </source>
</evidence>
<evidence type="ECO:0000256" key="2">
    <source>
        <dbReference type="ARBA" id="ARBA00006154"/>
    </source>
</evidence>
<dbReference type="SUPFAM" id="SSF51569">
    <property type="entry name" value="Aldolase"/>
    <property type="match status" value="1"/>
</dbReference>
<keyword evidence="5 9" id="KW-0808">Transferase</keyword>
<dbReference type="RefSeq" id="WP_215533140.1">
    <property type="nucleotide sequence ID" value="NZ_AP023321.1"/>
</dbReference>
<dbReference type="InterPro" id="IPR013785">
    <property type="entry name" value="Aldolase_TIM"/>
</dbReference>
<accession>A0A7I8D7U1</accession>
<dbReference type="PANTHER" id="PTHR43538:SF1">
    <property type="entry name" value="(R)-CITRAMALATE SYNTHASE"/>
    <property type="match status" value="1"/>
</dbReference>
<dbReference type="InterPro" id="IPR005675">
    <property type="entry name" value="Citramal_synthase"/>
</dbReference>
<dbReference type="GO" id="GO:0009098">
    <property type="term" value="P:L-leucine biosynthetic process"/>
    <property type="evidence" value="ECO:0007669"/>
    <property type="project" value="InterPro"/>
</dbReference>
<name>A0A7I8D7U1_9FIRM</name>
<dbReference type="NCBIfam" id="TIGR00977">
    <property type="entry name" value="citramal_synth"/>
    <property type="match status" value="1"/>
</dbReference>
<dbReference type="SMART" id="SM00917">
    <property type="entry name" value="LeuA_dimer"/>
    <property type="match status" value="1"/>
</dbReference>